<evidence type="ECO:0000313" key="1">
    <source>
        <dbReference type="EMBL" id="CBF81990.1"/>
    </source>
</evidence>
<evidence type="ECO:0000313" key="2">
    <source>
        <dbReference type="Proteomes" id="UP000000560"/>
    </source>
</evidence>
<dbReference type="EMBL" id="BN001305">
    <property type="protein sequence ID" value="CBF81990.1"/>
    <property type="molecule type" value="Genomic_DNA"/>
</dbReference>
<reference evidence="2" key="2">
    <citation type="journal article" date="2009" name="Fungal Genet. Biol.">
        <title>The 2008 update of the Aspergillus nidulans genome annotation: a community effort.</title>
        <authorList>
            <person name="Wortman J.R."/>
            <person name="Gilsenan J.M."/>
            <person name="Joardar V."/>
            <person name="Deegan J."/>
            <person name="Clutterbuck J."/>
            <person name="Andersen M.R."/>
            <person name="Archer D."/>
            <person name="Bencina M."/>
            <person name="Braus G."/>
            <person name="Coutinho P."/>
            <person name="von Dohren H."/>
            <person name="Doonan J."/>
            <person name="Driessen A.J."/>
            <person name="Durek P."/>
            <person name="Espeso E."/>
            <person name="Fekete E."/>
            <person name="Flipphi M."/>
            <person name="Estrada C.G."/>
            <person name="Geysens S."/>
            <person name="Goldman G."/>
            <person name="de Groot P.W."/>
            <person name="Hansen K."/>
            <person name="Harris S.D."/>
            <person name="Heinekamp T."/>
            <person name="Helmstaedt K."/>
            <person name="Henrissat B."/>
            <person name="Hofmann G."/>
            <person name="Homan T."/>
            <person name="Horio T."/>
            <person name="Horiuchi H."/>
            <person name="James S."/>
            <person name="Jones M."/>
            <person name="Karaffa L."/>
            <person name="Karanyi Z."/>
            <person name="Kato M."/>
            <person name="Keller N."/>
            <person name="Kelly D.E."/>
            <person name="Kiel J.A."/>
            <person name="Kim J.M."/>
            <person name="van der Klei I.J."/>
            <person name="Klis F.M."/>
            <person name="Kovalchuk A."/>
            <person name="Krasevec N."/>
            <person name="Kubicek C.P."/>
            <person name="Liu B."/>
            <person name="Maccabe A."/>
            <person name="Meyer V."/>
            <person name="Mirabito P."/>
            <person name="Miskei M."/>
            <person name="Mos M."/>
            <person name="Mullins J."/>
            <person name="Nelson D.R."/>
            <person name="Nielsen J."/>
            <person name="Oakley B.R."/>
            <person name="Osmani S.A."/>
            <person name="Pakula T."/>
            <person name="Paszewski A."/>
            <person name="Paulsen I."/>
            <person name="Pilsyk S."/>
            <person name="Pocsi I."/>
            <person name="Punt P.J."/>
            <person name="Ram A.F."/>
            <person name="Ren Q."/>
            <person name="Robellet X."/>
            <person name="Robson G."/>
            <person name="Seiboth B."/>
            <person name="van Solingen P."/>
            <person name="Specht T."/>
            <person name="Sun J."/>
            <person name="Taheri-Talesh N."/>
            <person name="Takeshita N."/>
            <person name="Ussery D."/>
            <person name="vanKuyk P.A."/>
            <person name="Visser H."/>
            <person name="van de Vondervoort P.J."/>
            <person name="de Vries R.P."/>
            <person name="Walton J."/>
            <person name="Xiang X."/>
            <person name="Xiong Y."/>
            <person name="Zeng A.P."/>
            <person name="Brandt B.W."/>
            <person name="Cornell M.J."/>
            <person name="van den Hondel C.A."/>
            <person name="Visser J."/>
            <person name="Oliver S.G."/>
            <person name="Turner G."/>
        </authorList>
    </citation>
    <scope>GENOME REANNOTATION</scope>
    <source>
        <strain evidence="2">FGSC A4 / ATCC 38163 / CBS 112.46 / NRRL 194 / M139</strain>
    </source>
</reference>
<name>Q5B242_EMENI</name>
<accession>C8VGN5</accession>
<dbReference type="Proteomes" id="UP000000560">
    <property type="component" value="Chromosome V"/>
</dbReference>
<dbReference type="VEuPathDB" id="FungiDB:AN5388"/>
<reference evidence="2" key="1">
    <citation type="journal article" date="2005" name="Nature">
        <title>Sequencing of Aspergillus nidulans and comparative analysis with A. fumigatus and A. oryzae.</title>
        <authorList>
            <person name="Galagan J.E."/>
            <person name="Calvo S.E."/>
            <person name="Cuomo C."/>
            <person name="Ma L.J."/>
            <person name="Wortman J.R."/>
            <person name="Batzoglou S."/>
            <person name="Lee S.I."/>
            <person name="Basturkmen M."/>
            <person name="Spevak C.C."/>
            <person name="Clutterbuck J."/>
            <person name="Kapitonov V."/>
            <person name="Jurka J."/>
            <person name="Scazzocchio C."/>
            <person name="Farman M."/>
            <person name="Butler J."/>
            <person name="Purcell S."/>
            <person name="Harris S."/>
            <person name="Braus G.H."/>
            <person name="Draht O."/>
            <person name="Busch S."/>
            <person name="D'Enfert C."/>
            <person name="Bouchier C."/>
            <person name="Goldman G.H."/>
            <person name="Bell-Pedersen D."/>
            <person name="Griffiths-Jones S."/>
            <person name="Doonan J.H."/>
            <person name="Yu J."/>
            <person name="Vienken K."/>
            <person name="Pain A."/>
            <person name="Freitag M."/>
            <person name="Selker E.U."/>
            <person name="Archer D.B."/>
            <person name="Penalva M.A."/>
            <person name="Oakley B.R."/>
            <person name="Momany M."/>
            <person name="Tanaka T."/>
            <person name="Kumagai T."/>
            <person name="Asai K."/>
            <person name="Machida M."/>
            <person name="Nierman W.C."/>
            <person name="Denning D.W."/>
            <person name="Caddick M."/>
            <person name="Hynes M."/>
            <person name="Paoletti M."/>
            <person name="Fischer R."/>
            <person name="Miller B."/>
            <person name="Dyer P."/>
            <person name="Sachs M.S."/>
            <person name="Osmani S.A."/>
            <person name="Birren B.W."/>
        </authorList>
    </citation>
    <scope>NUCLEOTIDE SEQUENCE [LARGE SCALE GENOMIC DNA]</scope>
    <source>
        <strain evidence="2">FGSC A4 / ATCC 38163 / CBS 112.46 / NRRL 194 / M139</strain>
    </source>
</reference>
<keyword evidence="2" id="KW-1185">Reference proteome</keyword>
<accession>Q5B242</accession>
<protein>
    <recommendedName>
        <fullName evidence="3">6-phosphogluconate dehydrogenase NADP-binding domain-containing protein</fullName>
    </recommendedName>
</protein>
<dbReference type="GeneID" id="2871679"/>
<dbReference type="HOGENOM" id="CLU_2145827_0_0_1"/>
<dbReference type="KEGG" id="ani:ANIA_05388"/>
<organism evidence="1 2">
    <name type="scientific">Emericella nidulans (strain FGSC A4 / ATCC 38163 / CBS 112.46 / NRRL 194 / M139)</name>
    <name type="common">Aspergillus nidulans</name>
    <dbReference type="NCBI Taxonomy" id="227321"/>
    <lineage>
        <taxon>Eukaryota</taxon>
        <taxon>Fungi</taxon>
        <taxon>Dikarya</taxon>
        <taxon>Ascomycota</taxon>
        <taxon>Pezizomycotina</taxon>
        <taxon>Eurotiomycetes</taxon>
        <taxon>Eurotiomycetidae</taxon>
        <taxon>Eurotiales</taxon>
        <taxon>Aspergillaceae</taxon>
        <taxon>Aspergillus</taxon>
        <taxon>Aspergillus subgen. Nidulantes</taxon>
    </lineage>
</organism>
<proteinExistence type="predicted"/>
<sequence length="112" mass="11906">MKSHSVNSKAVSILGIGQMGSAPAHAFLKAGYRTPSGTVPKTKPRISAARELLKQPRRWIAVGTPILASDLPERVPVLDNDLIYCMEGVFSGFVQGLALVGAAGLKETEFTN</sequence>
<dbReference type="OrthoDB" id="435038at2759"/>
<evidence type="ECO:0008006" key="3">
    <source>
        <dbReference type="Google" id="ProtNLM"/>
    </source>
</evidence>
<dbReference type="RefSeq" id="XP_662992.1">
    <property type="nucleotide sequence ID" value="XM_657900.1"/>
</dbReference>
<gene>
    <name evidence="1" type="ORF">ANIA_05388</name>
</gene>
<dbReference type="InParanoid" id="Q5B242"/>
<dbReference type="AlphaFoldDB" id="Q5B242"/>